<sequence length="153" mass="17552">KYRGLDQNLHTAENFVNYTSFSLWDTYRALHPLFNILQPKRNSDMVKSMLAHYDQSVHSMLPVWSHYANENWCMIGYHSASVIADAIVKGNADFDEERALEAMATTARVGYYDGLKYYMDLGYVPEDKNGSSVSKTLEYTYDDWAIAQAAKKL</sequence>
<dbReference type="Gene3D" id="1.20.1610.10">
    <property type="entry name" value="alpha-1,2-mannosidases domains"/>
    <property type="match status" value="1"/>
</dbReference>
<comment type="subunit">
    <text evidence="2">Monomer.</text>
</comment>
<dbReference type="EMBL" id="JAAVJR010000600">
    <property type="protein sequence ID" value="NJW54894.1"/>
    <property type="molecule type" value="Genomic_DNA"/>
</dbReference>
<dbReference type="Gene3D" id="2.70.98.10">
    <property type="match status" value="1"/>
</dbReference>
<organism evidence="5 6">
    <name type="scientific">Salinimicrobium oceani</name>
    <dbReference type="NCBI Taxonomy" id="2722702"/>
    <lineage>
        <taxon>Bacteria</taxon>
        <taxon>Pseudomonadati</taxon>
        <taxon>Bacteroidota</taxon>
        <taxon>Flavobacteriia</taxon>
        <taxon>Flavobacteriales</taxon>
        <taxon>Flavobacteriaceae</taxon>
        <taxon>Salinimicrobium</taxon>
    </lineage>
</organism>
<dbReference type="InterPro" id="IPR008928">
    <property type="entry name" value="6-hairpin_glycosidase_sf"/>
</dbReference>
<feature type="domain" description="Glycosyl hydrolase family 92" evidence="4">
    <location>
        <begin position="2"/>
        <end position="153"/>
    </location>
</feature>
<comment type="cofactor">
    <cofactor evidence="1">
        <name>Ca(2+)</name>
        <dbReference type="ChEBI" id="CHEBI:29108"/>
    </cofactor>
</comment>
<dbReference type="InterPro" id="IPR014718">
    <property type="entry name" value="GH-type_carb-bd"/>
</dbReference>
<keyword evidence="6" id="KW-1185">Reference proteome</keyword>
<dbReference type="PANTHER" id="PTHR12143:SF39">
    <property type="entry name" value="SECRETED PROTEIN"/>
    <property type="match status" value="1"/>
</dbReference>
<evidence type="ECO:0000313" key="6">
    <source>
        <dbReference type="Proteomes" id="UP000703674"/>
    </source>
</evidence>
<evidence type="ECO:0000256" key="2">
    <source>
        <dbReference type="ARBA" id="ARBA00011245"/>
    </source>
</evidence>
<dbReference type="PANTHER" id="PTHR12143">
    <property type="entry name" value="PEPTIDE N-GLYCANASE PNGASE -RELATED"/>
    <property type="match status" value="1"/>
</dbReference>
<proteinExistence type="predicted"/>
<name>A0ABX1D6K3_9FLAO</name>
<feature type="non-terminal residue" evidence="5">
    <location>
        <position position="1"/>
    </location>
</feature>
<dbReference type="GO" id="GO:0016787">
    <property type="term" value="F:hydrolase activity"/>
    <property type="evidence" value="ECO:0007669"/>
    <property type="project" value="UniProtKB-KW"/>
</dbReference>
<dbReference type="Pfam" id="PF07971">
    <property type="entry name" value="Glyco_hydro_92"/>
    <property type="match status" value="1"/>
</dbReference>
<keyword evidence="3" id="KW-0106">Calcium</keyword>
<accession>A0ABX1D6K3</accession>
<feature type="non-terminal residue" evidence="5">
    <location>
        <position position="153"/>
    </location>
</feature>
<gene>
    <name evidence="5" type="ORF">HC175_18445</name>
</gene>
<dbReference type="Gene3D" id="1.20.1050.60">
    <property type="entry name" value="alpha-1,2-mannosidase"/>
    <property type="match status" value="1"/>
</dbReference>
<dbReference type="Proteomes" id="UP000703674">
    <property type="component" value="Unassembled WGS sequence"/>
</dbReference>
<protein>
    <submittedName>
        <fullName evidence="5">Glycoside hydrolase family 92 protein</fullName>
    </submittedName>
</protein>
<reference evidence="5 6" key="1">
    <citation type="submission" date="2020-03" db="EMBL/GenBank/DDBJ databases">
        <title>Salinimicrobium sp. nov, isolated from SCS.</title>
        <authorList>
            <person name="Cao W.R."/>
        </authorList>
    </citation>
    <scope>NUCLEOTIDE SEQUENCE [LARGE SCALE GENOMIC DNA]</scope>
    <source>
        <strain evidence="6">J15B91</strain>
    </source>
</reference>
<comment type="caution">
    <text evidence="5">The sequence shown here is derived from an EMBL/GenBank/DDBJ whole genome shotgun (WGS) entry which is preliminary data.</text>
</comment>
<dbReference type="SUPFAM" id="SSF48208">
    <property type="entry name" value="Six-hairpin glycosidases"/>
    <property type="match status" value="1"/>
</dbReference>
<evidence type="ECO:0000256" key="1">
    <source>
        <dbReference type="ARBA" id="ARBA00001913"/>
    </source>
</evidence>
<dbReference type="InterPro" id="IPR050883">
    <property type="entry name" value="PNGase"/>
</dbReference>
<dbReference type="RefSeq" id="WP_168139688.1">
    <property type="nucleotide sequence ID" value="NZ_JAAVJR010000600.1"/>
</dbReference>
<evidence type="ECO:0000313" key="5">
    <source>
        <dbReference type="EMBL" id="NJW54894.1"/>
    </source>
</evidence>
<keyword evidence="5" id="KW-0378">Hydrolase</keyword>
<dbReference type="InterPro" id="IPR012939">
    <property type="entry name" value="Glyco_hydro_92"/>
</dbReference>
<evidence type="ECO:0000256" key="3">
    <source>
        <dbReference type="ARBA" id="ARBA00022837"/>
    </source>
</evidence>
<evidence type="ECO:0000259" key="4">
    <source>
        <dbReference type="Pfam" id="PF07971"/>
    </source>
</evidence>